<sequence>MLLWADGVDLGTQRNLSRQIERVSGQPRQFAERIALRHRFHVGAAASPHSGTGRQHQLAWHTVGLRIDGAQHFVARDDVVKGGAQRLDIERAADPKRGRHVVGATLQLV</sequence>
<proteinExistence type="predicted"/>
<organism evidence="1 2">
    <name type="scientific">Mycolicibacterium celeriflavum</name>
    <name type="common">Mycobacterium celeriflavum</name>
    <dbReference type="NCBI Taxonomy" id="1249101"/>
    <lineage>
        <taxon>Bacteria</taxon>
        <taxon>Bacillati</taxon>
        <taxon>Actinomycetota</taxon>
        <taxon>Actinomycetes</taxon>
        <taxon>Mycobacteriales</taxon>
        <taxon>Mycobacteriaceae</taxon>
        <taxon>Mycolicibacterium</taxon>
    </lineage>
</organism>
<dbReference type="AlphaFoldDB" id="A0A7I7RID9"/>
<accession>A0A7I7RID9</accession>
<name>A0A7I7RID9_MYCCF</name>
<dbReference type="KEGG" id="mcee:MCEL_25480"/>
<evidence type="ECO:0000313" key="1">
    <source>
        <dbReference type="EMBL" id="BBY44253.1"/>
    </source>
</evidence>
<protein>
    <submittedName>
        <fullName evidence="1">Uncharacterized protein</fullName>
    </submittedName>
</protein>
<reference evidence="1 2" key="1">
    <citation type="journal article" date="2019" name="Emerg. Microbes Infect.">
        <title>Comprehensive subspecies identification of 175 nontuberculous mycobacteria species based on 7547 genomic profiles.</title>
        <authorList>
            <person name="Matsumoto Y."/>
            <person name="Kinjo T."/>
            <person name="Motooka D."/>
            <person name="Nabeya D."/>
            <person name="Jung N."/>
            <person name="Uechi K."/>
            <person name="Horii T."/>
            <person name="Iida T."/>
            <person name="Fujita J."/>
            <person name="Nakamura S."/>
        </authorList>
    </citation>
    <scope>NUCLEOTIDE SEQUENCE [LARGE SCALE GENOMIC DNA]</scope>
    <source>
        <strain evidence="1 2">JCM 18439</strain>
    </source>
</reference>
<dbReference type="EMBL" id="AP022591">
    <property type="protein sequence ID" value="BBY44253.1"/>
    <property type="molecule type" value="Genomic_DNA"/>
</dbReference>
<evidence type="ECO:0000313" key="2">
    <source>
        <dbReference type="Proteomes" id="UP000466431"/>
    </source>
</evidence>
<dbReference type="Proteomes" id="UP000466431">
    <property type="component" value="Chromosome"/>
</dbReference>
<keyword evidence="2" id="KW-1185">Reference proteome</keyword>
<gene>
    <name evidence="1" type="ORF">MCEL_25480</name>
</gene>